<keyword evidence="1" id="KW-0863">Zinc-finger</keyword>
<dbReference type="Pfam" id="PF00096">
    <property type="entry name" value="zf-C2H2"/>
    <property type="match status" value="1"/>
</dbReference>
<keyword evidence="4" id="KW-1185">Reference proteome</keyword>
<proteinExistence type="predicted"/>
<evidence type="ECO:0000259" key="2">
    <source>
        <dbReference type="PROSITE" id="PS50157"/>
    </source>
</evidence>
<evidence type="ECO:0000256" key="1">
    <source>
        <dbReference type="PROSITE-ProRule" id="PRU00042"/>
    </source>
</evidence>
<dbReference type="Gene3D" id="3.30.160.60">
    <property type="entry name" value="Classic Zinc Finger"/>
    <property type="match status" value="2"/>
</dbReference>
<feature type="domain" description="C2H2-type" evidence="2">
    <location>
        <begin position="69"/>
        <end position="92"/>
    </location>
</feature>
<dbReference type="Proteomes" id="UP001172101">
    <property type="component" value="Unassembled WGS sequence"/>
</dbReference>
<feature type="domain" description="C2H2-type" evidence="2">
    <location>
        <begin position="34"/>
        <end position="61"/>
    </location>
</feature>
<reference evidence="3" key="1">
    <citation type="submission" date="2023-06" db="EMBL/GenBank/DDBJ databases">
        <title>Genome-scale phylogeny and comparative genomics of the fungal order Sordariales.</title>
        <authorList>
            <consortium name="Lawrence Berkeley National Laboratory"/>
            <person name="Hensen N."/>
            <person name="Bonometti L."/>
            <person name="Westerberg I."/>
            <person name="Brannstrom I.O."/>
            <person name="Guillou S."/>
            <person name="Cros-Aarteil S."/>
            <person name="Calhoun S."/>
            <person name="Haridas S."/>
            <person name="Kuo A."/>
            <person name="Mondo S."/>
            <person name="Pangilinan J."/>
            <person name="Riley R."/>
            <person name="LaButti K."/>
            <person name="Andreopoulos B."/>
            <person name="Lipzen A."/>
            <person name="Chen C."/>
            <person name="Yanf M."/>
            <person name="Daum C."/>
            <person name="Ng V."/>
            <person name="Clum A."/>
            <person name="Steindorff A."/>
            <person name="Ohm R."/>
            <person name="Martin F."/>
            <person name="Silar P."/>
            <person name="Natvig D."/>
            <person name="Lalanne C."/>
            <person name="Gautier V."/>
            <person name="Ament-velasquez S.L."/>
            <person name="Kruys A."/>
            <person name="Hutchinson M.I."/>
            <person name="Powell A.J."/>
            <person name="Barry K."/>
            <person name="Miller A.N."/>
            <person name="Grigoriev I.V."/>
            <person name="Debuchy R."/>
            <person name="Gladieux P."/>
            <person name="Thoren M.H."/>
            <person name="Johannesson H."/>
        </authorList>
    </citation>
    <scope>NUCLEOTIDE SEQUENCE</scope>
    <source>
        <strain evidence="3">SMH2392-1A</strain>
    </source>
</reference>
<dbReference type="InterPro" id="IPR036236">
    <property type="entry name" value="Znf_C2H2_sf"/>
</dbReference>
<name>A0AA40BI05_9PEZI</name>
<dbReference type="SUPFAM" id="SSF57667">
    <property type="entry name" value="beta-beta-alpha zinc fingers"/>
    <property type="match status" value="1"/>
</dbReference>
<dbReference type="InterPro" id="IPR013087">
    <property type="entry name" value="Znf_C2H2_type"/>
</dbReference>
<comment type="caution">
    <text evidence="3">The sequence shown here is derived from an EMBL/GenBank/DDBJ whole genome shotgun (WGS) entry which is preliminary data.</text>
</comment>
<evidence type="ECO:0000313" key="3">
    <source>
        <dbReference type="EMBL" id="KAK0734608.1"/>
    </source>
</evidence>
<dbReference type="GeneID" id="85324287"/>
<protein>
    <recommendedName>
        <fullName evidence="2">C2H2-type domain-containing protein</fullName>
    </recommendedName>
</protein>
<organism evidence="3 4">
    <name type="scientific">Lasiosphaeria miniovina</name>
    <dbReference type="NCBI Taxonomy" id="1954250"/>
    <lineage>
        <taxon>Eukaryota</taxon>
        <taxon>Fungi</taxon>
        <taxon>Dikarya</taxon>
        <taxon>Ascomycota</taxon>
        <taxon>Pezizomycotina</taxon>
        <taxon>Sordariomycetes</taxon>
        <taxon>Sordariomycetidae</taxon>
        <taxon>Sordariales</taxon>
        <taxon>Lasiosphaeriaceae</taxon>
        <taxon>Lasiosphaeria</taxon>
    </lineage>
</organism>
<accession>A0AA40BI05</accession>
<sequence>MRPRPDLLPSYSTSYLNYLPSLFLFFLNMSTLTYQCSPCNKLFTGSYALKRHRRTRTCSDKRGVEPKLYECSQCPRTFLSNYYLRNHKTKKHGESIINDSPDSLYPGITDAVPGNLYLHRYEEDNIQYPVAIVQCVGLLERF</sequence>
<evidence type="ECO:0000313" key="4">
    <source>
        <dbReference type="Proteomes" id="UP001172101"/>
    </source>
</evidence>
<keyword evidence="1" id="KW-0479">Metal-binding</keyword>
<dbReference type="GO" id="GO:0008270">
    <property type="term" value="F:zinc ion binding"/>
    <property type="evidence" value="ECO:0007669"/>
    <property type="project" value="UniProtKB-KW"/>
</dbReference>
<gene>
    <name evidence="3" type="ORF">B0T26DRAFT_689061</name>
</gene>
<keyword evidence="1" id="KW-0862">Zinc</keyword>
<dbReference type="AlphaFoldDB" id="A0AA40BI05"/>
<dbReference type="RefSeq" id="XP_060303485.1">
    <property type="nucleotide sequence ID" value="XM_060441017.1"/>
</dbReference>
<dbReference type="EMBL" id="JAUIRO010000001">
    <property type="protein sequence ID" value="KAK0734608.1"/>
    <property type="molecule type" value="Genomic_DNA"/>
</dbReference>
<dbReference type="SMART" id="SM00355">
    <property type="entry name" value="ZnF_C2H2"/>
    <property type="match status" value="2"/>
</dbReference>
<dbReference type="PROSITE" id="PS00028">
    <property type="entry name" value="ZINC_FINGER_C2H2_1"/>
    <property type="match status" value="1"/>
</dbReference>
<dbReference type="PROSITE" id="PS50157">
    <property type="entry name" value="ZINC_FINGER_C2H2_2"/>
    <property type="match status" value="2"/>
</dbReference>